<keyword evidence="8" id="KW-0333">Golgi apparatus</keyword>
<dbReference type="OMA" id="YYLHYYF"/>
<sequence>MHRTDTRHLRGAPSTASTAPTTTSAETTVVGAGDAWAASAPRYLTHGRPAETRPAPPHMRHEYTTYASAMLNRASTCTYTKDPTTVAAARATSPPPPPAEGCDSDSTYAGLSVKRLRYLAFLCVSRLMNECRGGRRRLCADAPQTAKCTLGVCVCVAFLVFGVSLTAQWPHLFPAATEAQLAEQLLPVAEPWAVLVQHAGAAARLNVSRMYEAGQARCARKGTRELCTDRLVVTPTMLPSWTLRVVRRSCAGCLDGHTYDRAVEGVHVREPHAVFATSAAPLGRIGPMLLAMSSVTDDVDVTAELPHWQWLRHVYPNFPAALRSQPPRRRPYLAVMGVPSTDQPARLALRDAQRATWMSYHEVARNENAFEGALLPLYVVAAGKRRRVGAMGAEGVDSARPPVCGDPSPLLPTPEELNVASRVLLEERNGPRTTSFTRHYVSLGEGWRTLQDGASARSPCIGAFTVREPDSTHVSYAAAMGEVLQLSVTPAFVSPAQFVCCVSARLWREALEHRNLIWVDMMTDRRPTTNKALGQDGGWGLPVEVGMTQKTVLWLEYAYHAFPDVPYIMKGDDDTYLKVPQFMSDLRYVQGGLRHRFPPPPPPSASASAAARAAADQREEGYGAVDKLGRPFTAETSECLYWGSLRHHEHTQFNAGMLYLLHRRVAQAVLEPTQNRSRLDVVRLSAEDFTADRSAAYRVLLYDHEDIFMGLRVYDALDRIKALCPNGRLWYVKEWYARFHDLHAGRVHNLTWSTVVAHRCRPADSYFLHHFFQTEYAVSVLRGVGVADVEAAARRGAVEWIAEQLRRGEARQEDGWDTLPVARWSRDLAKTPGFTVAPVDKVAVYEIPYEYWRHGPTTIEDGYRSQPQW</sequence>
<dbReference type="OrthoDB" id="252344at2759"/>
<keyword evidence="3 11" id="KW-0328">Glycosyltransferase</keyword>
<comment type="similarity">
    <text evidence="2">Belongs to the glycosyltransferase 31 family.</text>
</comment>
<accession>A0A0M9FRY5</accession>
<keyword evidence="7" id="KW-1133">Transmembrane helix</keyword>
<dbReference type="PANTHER" id="PTHR11214">
    <property type="entry name" value="BETA-1,3-N-ACETYLGLUCOSAMINYLTRANSFERASE"/>
    <property type="match status" value="1"/>
</dbReference>
<evidence type="ECO:0000313" key="11">
    <source>
        <dbReference type="EMBL" id="KPA74850.1"/>
    </source>
</evidence>
<keyword evidence="5" id="KW-0812">Transmembrane</keyword>
<evidence type="ECO:0000256" key="3">
    <source>
        <dbReference type="ARBA" id="ARBA00022676"/>
    </source>
</evidence>
<comment type="subcellular location">
    <subcellularLocation>
        <location evidence="1">Golgi apparatus membrane</location>
        <topology evidence="1">Single-pass type II membrane protein</topology>
    </subcellularLocation>
</comment>
<protein>
    <submittedName>
        <fullName evidence="11">Phosphoglycan beta 13 galactosyltransferase (SCGR3)</fullName>
    </submittedName>
</protein>
<evidence type="ECO:0000256" key="6">
    <source>
        <dbReference type="ARBA" id="ARBA00022968"/>
    </source>
</evidence>
<name>A0A0M9FRY5_LEPPY</name>
<keyword evidence="6" id="KW-0735">Signal-anchor</keyword>
<evidence type="ECO:0000256" key="1">
    <source>
        <dbReference type="ARBA" id="ARBA00004323"/>
    </source>
</evidence>
<proteinExistence type="inferred from homology"/>
<evidence type="ECO:0000256" key="5">
    <source>
        <dbReference type="ARBA" id="ARBA00022692"/>
    </source>
</evidence>
<keyword evidence="4 11" id="KW-0808">Transferase</keyword>
<evidence type="ECO:0000256" key="9">
    <source>
        <dbReference type="ARBA" id="ARBA00023136"/>
    </source>
</evidence>
<dbReference type="InterPro" id="IPR002659">
    <property type="entry name" value="Glyco_trans_31"/>
</dbReference>
<evidence type="ECO:0000256" key="2">
    <source>
        <dbReference type="ARBA" id="ARBA00008661"/>
    </source>
</evidence>
<evidence type="ECO:0000256" key="8">
    <source>
        <dbReference type="ARBA" id="ARBA00023034"/>
    </source>
</evidence>
<feature type="compositionally biased region" description="Low complexity" evidence="10">
    <location>
        <begin position="11"/>
        <end position="26"/>
    </location>
</feature>
<evidence type="ECO:0000256" key="7">
    <source>
        <dbReference type="ARBA" id="ARBA00022989"/>
    </source>
</evidence>
<dbReference type="GO" id="GO:0000139">
    <property type="term" value="C:Golgi membrane"/>
    <property type="evidence" value="ECO:0007669"/>
    <property type="project" value="UniProtKB-SubCell"/>
</dbReference>
<gene>
    <name evidence="11" type="ORF">ABB37_08867</name>
</gene>
<dbReference type="GeneID" id="26909150"/>
<evidence type="ECO:0000256" key="4">
    <source>
        <dbReference type="ARBA" id="ARBA00022679"/>
    </source>
</evidence>
<organism evidence="11 12">
    <name type="scientific">Leptomonas pyrrhocoris</name>
    <name type="common">Firebug parasite</name>
    <dbReference type="NCBI Taxonomy" id="157538"/>
    <lineage>
        <taxon>Eukaryota</taxon>
        <taxon>Discoba</taxon>
        <taxon>Euglenozoa</taxon>
        <taxon>Kinetoplastea</taxon>
        <taxon>Metakinetoplastina</taxon>
        <taxon>Trypanosomatida</taxon>
        <taxon>Trypanosomatidae</taxon>
        <taxon>Leishmaniinae</taxon>
        <taxon>Leptomonas</taxon>
    </lineage>
</organism>
<dbReference type="AlphaFoldDB" id="A0A0M9FRY5"/>
<dbReference type="VEuPathDB" id="TriTrypDB:LpyrH10_27_0220"/>
<dbReference type="GO" id="GO:0016758">
    <property type="term" value="F:hexosyltransferase activity"/>
    <property type="evidence" value="ECO:0007669"/>
    <property type="project" value="InterPro"/>
</dbReference>
<reference evidence="11 12" key="1">
    <citation type="submission" date="2015-07" db="EMBL/GenBank/DDBJ databases">
        <title>High-quality genome of monoxenous trypanosomatid Leptomonas pyrrhocoris.</title>
        <authorList>
            <person name="Flegontov P."/>
            <person name="Butenko A."/>
            <person name="Firsov S."/>
            <person name="Vlcek C."/>
            <person name="Logacheva M.D."/>
            <person name="Field M."/>
            <person name="Filatov D."/>
            <person name="Flegontova O."/>
            <person name="Gerasimov E."/>
            <person name="Jackson A.P."/>
            <person name="Kelly S."/>
            <person name="Opperdoes F."/>
            <person name="O'Reilly A."/>
            <person name="Votypka J."/>
            <person name="Yurchenko V."/>
            <person name="Lukes J."/>
        </authorList>
    </citation>
    <scope>NUCLEOTIDE SEQUENCE [LARGE SCALE GENOMIC DNA]</scope>
    <source>
        <strain evidence="11">H10</strain>
    </source>
</reference>
<keyword evidence="12" id="KW-1185">Reference proteome</keyword>
<evidence type="ECO:0000256" key="10">
    <source>
        <dbReference type="SAM" id="MobiDB-lite"/>
    </source>
</evidence>
<comment type="caution">
    <text evidence="11">The sequence shown here is derived from an EMBL/GenBank/DDBJ whole genome shotgun (WGS) entry which is preliminary data.</text>
</comment>
<dbReference type="Proteomes" id="UP000037923">
    <property type="component" value="Unassembled WGS sequence"/>
</dbReference>
<dbReference type="EMBL" id="LGTL01000027">
    <property type="protein sequence ID" value="KPA74850.1"/>
    <property type="molecule type" value="Genomic_DNA"/>
</dbReference>
<dbReference type="PANTHER" id="PTHR11214:SF351">
    <property type="entry name" value="BETA-1,3-GALACTOSYLTRANSFERASE PVG3"/>
    <property type="match status" value="1"/>
</dbReference>
<evidence type="ECO:0000313" key="12">
    <source>
        <dbReference type="Proteomes" id="UP000037923"/>
    </source>
</evidence>
<dbReference type="RefSeq" id="XP_015653289.1">
    <property type="nucleotide sequence ID" value="XM_015808004.1"/>
</dbReference>
<feature type="region of interest" description="Disordered" evidence="10">
    <location>
        <begin position="1"/>
        <end position="26"/>
    </location>
</feature>
<keyword evidence="9" id="KW-0472">Membrane</keyword>